<organism evidence="1 2">
    <name type="scientific">Flavobacterium dankookense</name>
    <dbReference type="NCBI Taxonomy" id="706186"/>
    <lineage>
        <taxon>Bacteria</taxon>
        <taxon>Pseudomonadati</taxon>
        <taxon>Bacteroidota</taxon>
        <taxon>Flavobacteriia</taxon>
        <taxon>Flavobacteriales</taxon>
        <taxon>Flavobacteriaceae</taxon>
        <taxon>Flavobacterium</taxon>
    </lineage>
</organism>
<evidence type="ECO:0000313" key="1">
    <source>
        <dbReference type="EMBL" id="TDP57622.1"/>
    </source>
</evidence>
<dbReference type="OrthoDB" id="711499at2"/>
<proteinExistence type="predicted"/>
<accession>A0A4V6PUZ3</accession>
<reference evidence="1 2" key="1">
    <citation type="submission" date="2019-03" db="EMBL/GenBank/DDBJ databases">
        <title>Genomic Encyclopedia of Archaeal and Bacterial Type Strains, Phase II (KMG-II): from individual species to whole genera.</title>
        <authorList>
            <person name="Goeker M."/>
        </authorList>
    </citation>
    <scope>NUCLEOTIDE SEQUENCE [LARGE SCALE GENOMIC DNA]</scope>
    <source>
        <strain evidence="1 2">DSM 25687</strain>
    </source>
</reference>
<dbReference type="AlphaFoldDB" id="A0A4V6PUZ3"/>
<comment type="caution">
    <text evidence="1">The sequence shown here is derived from an EMBL/GenBank/DDBJ whole genome shotgun (WGS) entry which is preliminary data.</text>
</comment>
<dbReference type="Proteomes" id="UP000295260">
    <property type="component" value="Unassembled WGS sequence"/>
</dbReference>
<gene>
    <name evidence="1" type="ORF">BC748_2837</name>
</gene>
<evidence type="ECO:0000313" key="2">
    <source>
        <dbReference type="Proteomes" id="UP000295260"/>
    </source>
</evidence>
<keyword evidence="2" id="KW-1185">Reference proteome</keyword>
<dbReference type="EMBL" id="SNXR01000018">
    <property type="protein sequence ID" value="TDP57622.1"/>
    <property type="molecule type" value="Genomic_DNA"/>
</dbReference>
<name>A0A4V6PUZ3_9FLAO</name>
<protein>
    <submittedName>
        <fullName evidence="1">Uncharacterized protein</fullName>
    </submittedName>
</protein>
<sequence length="62" mass="7350">MNRVCVYTKDVQIITGKSERQSRQIIKQIKQLNNKEKHQLVTLQELCDYLGIQINTVQHLIR</sequence>